<organism evidence="1">
    <name type="scientific">Arundo donax</name>
    <name type="common">Giant reed</name>
    <name type="synonym">Donax arundinaceus</name>
    <dbReference type="NCBI Taxonomy" id="35708"/>
    <lineage>
        <taxon>Eukaryota</taxon>
        <taxon>Viridiplantae</taxon>
        <taxon>Streptophyta</taxon>
        <taxon>Embryophyta</taxon>
        <taxon>Tracheophyta</taxon>
        <taxon>Spermatophyta</taxon>
        <taxon>Magnoliopsida</taxon>
        <taxon>Liliopsida</taxon>
        <taxon>Poales</taxon>
        <taxon>Poaceae</taxon>
        <taxon>PACMAD clade</taxon>
        <taxon>Arundinoideae</taxon>
        <taxon>Arundineae</taxon>
        <taxon>Arundo</taxon>
    </lineage>
</organism>
<proteinExistence type="predicted"/>
<name>A0A0A9FHW8_ARUDO</name>
<sequence>MSPQLLSSAALKLVSSPSPSVRDFFFSFPQSCYYA</sequence>
<accession>A0A0A9FHW8</accession>
<protein>
    <submittedName>
        <fullName evidence="1">Uncharacterized protein</fullName>
    </submittedName>
</protein>
<reference evidence="1" key="1">
    <citation type="submission" date="2014-09" db="EMBL/GenBank/DDBJ databases">
        <authorList>
            <person name="Magalhaes I.L.F."/>
            <person name="Oliveira U."/>
            <person name="Santos F.R."/>
            <person name="Vidigal T.H.D.A."/>
            <person name="Brescovit A.D."/>
            <person name="Santos A.J."/>
        </authorList>
    </citation>
    <scope>NUCLEOTIDE SEQUENCE</scope>
    <source>
        <tissue evidence="1">Shoot tissue taken approximately 20 cm above the soil surface</tissue>
    </source>
</reference>
<reference evidence="1" key="2">
    <citation type="journal article" date="2015" name="Data Brief">
        <title>Shoot transcriptome of the giant reed, Arundo donax.</title>
        <authorList>
            <person name="Barrero R.A."/>
            <person name="Guerrero F.D."/>
            <person name="Moolhuijzen P."/>
            <person name="Goolsby J.A."/>
            <person name="Tidwell J."/>
            <person name="Bellgard S.E."/>
            <person name="Bellgard M.I."/>
        </authorList>
    </citation>
    <scope>NUCLEOTIDE SEQUENCE</scope>
    <source>
        <tissue evidence="1">Shoot tissue taken approximately 20 cm above the soil surface</tissue>
    </source>
</reference>
<dbReference type="AlphaFoldDB" id="A0A0A9FHW8"/>
<evidence type="ECO:0000313" key="1">
    <source>
        <dbReference type="EMBL" id="JAE11942.1"/>
    </source>
</evidence>
<dbReference type="EMBL" id="GBRH01185954">
    <property type="protein sequence ID" value="JAE11942.1"/>
    <property type="molecule type" value="Transcribed_RNA"/>
</dbReference>